<feature type="domain" description="J" evidence="4">
    <location>
        <begin position="223"/>
        <end position="287"/>
    </location>
</feature>
<dbReference type="PROSITE" id="PS50076">
    <property type="entry name" value="DNAJ_2"/>
    <property type="match status" value="1"/>
</dbReference>
<reference evidence="5 6" key="1">
    <citation type="journal article" date="2014" name="ISME J.">
        <title>Candidatus Competibacter-lineage genomes retrieved from metagenomes reveal functional metabolic diversity.</title>
        <authorList>
            <person name="McIlroy S.J."/>
            <person name="Albertsen M."/>
            <person name="Andresen E.K."/>
            <person name="Saunders A.M."/>
            <person name="Kristiansen R."/>
            <person name="Stokholm-Bjerregaard M."/>
            <person name="Nielsen K.L."/>
            <person name="Nielsen P.H."/>
        </authorList>
    </citation>
    <scope>NUCLEOTIDE SEQUENCE [LARGE SCALE GENOMIC DNA]</scope>
    <source>
        <strain evidence="5 6">Run_B_J11</strain>
    </source>
</reference>
<gene>
    <name evidence="5" type="ORF">BN874_1680016</name>
</gene>
<keyword evidence="1" id="KW-0143">Chaperone</keyword>
<feature type="transmembrane region" description="Helical" evidence="3">
    <location>
        <begin position="12"/>
        <end position="35"/>
    </location>
</feature>
<dbReference type="SMART" id="SM00271">
    <property type="entry name" value="DnaJ"/>
    <property type="match status" value="1"/>
</dbReference>
<dbReference type="RefSeq" id="WP_051497506.1">
    <property type="nucleotide sequence ID" value="NZ_CBTK010000077.1"/>
</dbReference>
<dbReference type="CDD" id="cd06257">
    <property type="entry name" value="DnaJ"/>
    <property type="match status" value="1"/>
</dbReference>
<dbReference type="InterPro" id="IPR007791">
    <property type="entry name" value="DjlA_N"/>
</dbReference>
<evidence type="ECO:0000313" key="6">
    <source>
        <dbReference type="Proteomes" id="UP000019184"/>
    </source>
</evidence>
<keyword evidence="3" id="KW-1133">Transmembrane helix</keyword>
<dbReference type="CDD" id="cd07316">
    <property type="entry name" value="terB_like_DjlA"/>
    <property type="match status" value="1"/>
</dbReference>
<sequence length="288" mass="31586">MIQRGIKIIVFGKLFGGAFGFMVGGPLGALIGAAVGHNFDQGDQKKVAAPTAAEGGDHTQITFIITAFQVMGHLAKADGRVSEQEIATARALMDHMQLSAGQRRTAIDCFTEGKQPDFALDAALEAFQRAYRSRPALVQPWLDALLNVAYADGSLHPQTHTRLLYITEQLGIARLQFEALHTLFRAQRWTQQHTSGGHGSDDHAHRQRPHDRRPTTAVNSTAQAYSVLGLKRDASPDEIKLAYRRLIKQHHPDKLAASGVSSAVLARATEKTRQITAAYDYIREARGF</sequence>
<dbReference type="Pfam" id="PF00226">
    <property type="entry name" value="DnaJ"/>
    <property type="match status" value="1"/>
</dbReference>
<dbReference type="EMBL" id="CBTK010000077">
    <property type="protein sequence ID" value="CDH44440.1"/>
    <property type="molecule type" value="Genomic_DNA"/>
</dbReference>
<evidence type="ECO:0000256" key="1">
    <source>
        <dbReference type="ARBA" id="ARBA00023186"/>
    </source>
</evidence>
<dbReference type="SUPFAM" id="SSF46565">
    <property type="entry name" value="Chaperone J-domain"/>
    <property type="match status" value="1"/>
</dbReference>
<organism evidence="5 6">
    <name type="scientific">Candidatus Contendobacter odensis Run_B_J11</name>
    <dbReference type="NCBI Taxonomy" id="1400861"/>
    <lineage>
        <taxon>Bacteria</taxon>
        <taxon>Pseudomonadati</taxon>
        <taxon>Pseudomonadota</taxon>
        <taxon>Gammaproteobacteria</taxon>
        <taxon>Candidatus Competibacteraceae</taxon>
        <taxon>Candidatus Contendibacter</taxon>
    </lineage>
</organism>
<evidence type="ECO:0000259" key="4">
    <source>
        <dbReference type="PROSITE" id="PS50076"/>
    </source>
</evidence>
<evidence type="ECO:0000313" key="5">
    <source>
        <dbReference type="EMBL" id="CDH44440.1"/>
    </source>
</evidence>
<keyword evidence="3" id="KW-0472">Membrane</keyword>
<name>A0A7U7G9P1_9GAMM</name>
<proteinExistence type="predicted"/>
<dbReference type="PRINTS" id="PR00625">
    <property type="entry name" value="JDOMAIN"/>
</dbReference>
<dbReference type="Pfam" id="PF05099">
    <property type="entry name" value="TerB"/>
    <property type="match status" value="1"/>
</dbReference>
<dbReference type="SUPFAM" id="SSF158682">
    <property type="entry name" value="TerB-like"/>
    <property type="match status" value="1"/>
</dbReference>
<keyword evidence="3" id="KW-0812">Transmembrane</keyword>
<dbReference type="Gene3D" id="1.10.3680.10">
    <property type="entry name" value="TerB-like"/>
    <property type="match status" value="1"/>
</dbReference>
<dbReference type="PANTHER" id="PTHR24074">
    <property type="entry name" value="CO-CHAPERONE PROTEIN DJLA"/>
    <property type="match status" value="1"/>
</dbReference>
<comment type="caution">
    <text evidence="5">The sequence shown here is derived from an EMBL/GenBank/DDBJ whole genome shotgun (WGS) entry which is preliminary data.</text>
</comment>
<keyword evidence="6" id="KW-1185">Reference proteome</keyword>
<dbReference type="InterPro" id="IPR050817">
    <property type="entry name" value="DjlA_DnaK_co-chaperone"/>
</dbReference>
<feature type="region of interest" description="Disordered" evidence="2">
    <location>
        <begin position="191"/>
        <end position="218"/>
    </location>
</feature>
<evidence type="ECO:0000256" key="3">
    <source>
        <dbReference type="SAM" id="Phobius"/>
    </source>
</evidence>
<dbReference type="InterPro" id="IPR001623">
    <property type="entry name" value="DnaJ_domain"/>
</dbReference>
<evidence type="ECO:0000256" key="2">
    <source>
        <dbReference type="SAM" id="MobiDB-lite"/>
    </source>
</evidence>
<protein>
    <submittedName>
        <fullName evidence="5">DnaJ-like protein DjlA</fullName>
    </submittedName>
</protein>
<dbReference type="AlphaFoldDB" id="A0A7U7G9P1"/>
<accession>A0A7U7G9P1</accession>
<dbReference type="Gene3D" id="1.10.287.110">
    <property type="entry name" value="DnaJ domain"/>
    <property type="match status" value="1"/>
</dbReference>
<dbReference type="InterPro" id="IPR036869">
    <property type="entry name" value="J_dom_sf"/>
</dbReference>
<dbReference type="InterPro" id="IPR029024">
    <property type="entry name" value="TerB-like"/>
</dbReference>
<dbReference type="NCBIfam" id="NF006948">
    <property type="entry name" value="PRK09430.1"/>
    <property type="match status" value="1"/>
</dbReference>
<dbReference type="OrthoDB" id="9782583at2"/>
<dbReference type="Proteomes" id="UP000019184">
    <property type="component" value="Unassembled WGS sequence"/>
</dbReference>